<evidence type="ECO:0000313" key="1">
    <source>
        <dbReference type="EMBL" id="ALJ57486.1"/>
    </source>
</evidence>
<sequence length="58" mass="6857">MANKYEKGEFEEYFHINPELSRTGTDMLRAEKQAAGLAGKTDRLYRHRVYAHRMQVQI</sequence>
<accession>A0A0P0FT73</accession>
<proteinExistence type="predicted"/>
<reference evidence="1 2" key="1">
    <citation type="journal article" date="2015" name="Science">
        <title>Genetic determinants of in vivo fitness and diet responsiveness in multiple human gut Bacteroides.</title>
        <authorList>
            <person name="Wu M."/>
            <person name="McNulty N.P."/>
            <person name="Rodionov D.A."/>
            <person name="Khoroshkin M.S."/>
            <person name="Griffin N.W."/>
            <person name="Cheng J."/>
            <person name="Latreille P."/>
            <person name="Kerstetter R.A."/>
            <person name="Terrapon N."/>
            <person name="Henrissat B."/>
            <person name="Osterman A.L."/>
            <person name="Gordon J.I."/>
        </authorList>
    </citation>
    <scope>NUCLEOTIDE SEQUENCE [LARGE SCALE GENOMIC DNA]</scope>
    <source>
        <strain evidence="1 2">WH2</strain>
    </source>
</reference>
<dbReference type="Proteomes" id="UP000061809">
    <property type="component" value="Chromosome"/>
</dbReference>
<dbReference type="AlphaFoldDB" id="A0A0P0FT73"/>
<name>A0A0P0FT73_9BACE</name>
<protein>
    <submittedName>
        <fullName evidence="1">Uncharacterized protein</fullName>
    </submittedName>
</protein>
<dbReference type="KEGG" id="bcel:BcellWH2_00210"/>
<gene>
    <name evidence="1" type="ORF">BcellWH2_00210</name>
</gene>
<evidence type="ECO:0000313" key="2">
    <source>
        <dbReference type="Proteomes" id="UP000061809"/>
    </source>
</evidence>
<organism evidence="1 2">
    <name type="scientific">Bacteroides cellulosilyticus</name>
    <dbReference type="NCBI Taxonomy" id="246787"/>
    <lineage>
        <taxon>Bacteria</taxon>
        <taxon>Pseudomonadati</taxon>
        <taxon>Bacteroidota</taxon>
        <taxon>Bacteroidia</taxon>
        <taxon>Bacteroidales</taxon>
        <taxon>Bacteroidaceae</taxon>
        <taxon>Bacteroides</taxon>
    </lineage>
</organism>
<dbReference type="EMBL" id="CP012801">
    <property type="protein sequence ID" value="ALJ57486.1"/>
    <property type="molecule type" value="Genomic_DNA"/>
</dbReference>
<dbReference type="RefSeq" id="WP_158508045.1">
    <property type="nucleotide sequence ID" value="NZ_CP012801.1"/>
</dbReference>